<keyword evidence="7 10" id="KW-0472">Membrane</keyword>
<reference evidence="11" key="1">
    <citation type="submission" date="2022-07" db="EMBL/GenBank/DDBJ databases">
        <title>Phylogenomic reconstructions and comparative analyses of Kickxellomycotina fungi.</title>
        <authorList>
            <person name="Reynolds N.K."/>
            <person name="Stajich J.E."/>
            <person name="Barry K."/>
            <person name="Grigoriev I.V."/>
            <person name="Crous P."/>
            <person name="Smith M.E."/>
        </authorList>
    </citation>
    <scope>NUCLEOTIDE SEQUENCE</scope>
    <source>
        <strain evidence="11">RSA 861</strain>
    </source>
</reference>
<comment type="catalytic activity">
    <reaction evidence="8 10">
        <text>an all-trans-polyprenyl diphosphate + 4-hydroxybenzoate = a 4-hydroxy-3-(all-trans-polyprenyl)benzoate + diphosphate</text>
        <dbReference type="Rhea" id="RHEA:44504"/>
        <dbReference type="Rhea" id="RHEA-COMP:9514"/>
        <dbReference type="Rhea" id="RHEA-COMP:9564"/>
        <dbReference type="ChEBI" id="CHEBI:17879"/>
        <dbReference type="ChEBI" id="CHEBI:33019"/>
        <dbReference type="ChEBI" id="CHEBI:58914"/>
        <dbReference type="ChEBI" id="CHEBI:78396"/>
        <dbReference type="EC" id="2.5.1.39"/>
    </reaction>
</comment>
<dbReference type="Proteomes" id="UP001150569">
    <property type="component" value="Unassembled WGS sequence"/>
</dbReference>
<dbReference type="InterPro" id="IPR000537">
    <property type="entry name" value="UbiA_prenyltransferase"/>
</dbReference>
<dbReference type="FunFam" id="1.10.357.140:FF:000003">
    <property type="entry name" value="4-hydroxybenzoate polyprenyltransferase, mitochondrial"/>
    <property type="match status" value="1"/>
</dbReference>
<comment type="cofactor">
    <cofactor evidence="1 10">
        <name>Mg(2+)</name>
        <dbReference type="ChEBI" id="CHEBI:18420"/>
    </cofactor>
</comment>
<evidence type="ECO:0000256" key="7">
    <source>
        <dbReference type="ARBA" id="ARBA00023136"/>
    </source>
</evidence>
<evidence type="ECO:0000256" key="8">
    <source>
        <dbReference type="ARBA" id="ARBA00052313"/>
    </source>
</evidence>
<dbReference type="FunFam" id="1.20.120.1780:FF:000001">
    <property type="entry name" value="4-hydroxybenzoate octaprenyltransferase"/>
    <property type="match status" value="1"/>
</dbReference>
<dbReference type="InterPro" id="IPR006370">
    <property type="entry name" value="HB_polyprenyltransferase-like"/>
</dbReference>
<keyword evidence="5 10" id="KW-0812">Transmembrane</keyword>
<dbReference type="PANTHER" id="PTHR11048:SF28">
    <property type="entry name" value="4-HYDROXYBENZOATE POLYPRENYLTRANSFERASE, MITOCHONDRIAL"/>
    <property type="match status" value="1"/>
</dbReference>
<dbReference type="EMBL" id="JANBPT010000151">
    <property type="protein sequence ID" value="KAJ1926769.1"/>
    <property type="molecule type" value="Genomic_DNA"/>
</dbReference>
<evidence type="ECO:0000256" key="6">
    <source>
        <dbReference type="ARBA" id="ARBA00022989"/>
    </source>
</evidence>
<sequence length="391" mass="42741">MQLVQHVLPTSALILSPGALSGPPMFNWHLTPARRAGRGYAVLPNHDKPASLPPAPPTATPVAYGTWLDRFPAGARPYLFLLRLDKPVGTWLLYWPCAWSILMAAYHQQAALGTTVGMLALFGTGALIMRGAGCVINDMWDKDIDARVERTTTRPIAAGIISRRAALVFLGAQLTGGLAVLTQLNWYSIGLGMASMPFVIVYPLMKRITYWPQFVLGLAFNWGALLGWAALAGETHWAVTLPLYAAGVSWTLVYDTIYAHQDKRDDRLVGTRSTALLFGDRSRTVLSLLSAQTVALLCLAGYANDHGLIYYLTTVVGAGGHLAWQLTTVDFDNTRDCWRKFESNVWLGALIAGGIGGDYLYRRYRTDADGNRLVTRVEGDSLSATAEKRAE</sequence>
<evidence type="ECO:0000256" key="4">
    <source>
        <dbReference type="ARBA" id="ARBA00022679"/>
    </source>
</evidence>
<feature type="transmembrane region" description="Helical" evidence="10">
    <location>
        <begin position="161"/>
        <end position="180"/>
    </location>
</feature>
<evidence type="ECO:0000313" key="12">
    <source>
        <dbReference type="Proteomes" id="UP001150569"/>
    </source>
</evidence>
<gene>
    <name evidence="11" type="primary">COQ2_1</name>
    <name evidence="11" type="ORF">IWQ60_003505</name>
</gene>
<comment type="pathway">
    <text evidence="10">Cofactor biosynthesis; ubiquinone biosynthesis.</text>
</comment>
<evidence type="ECO:0000256" key="3">
    <source>
        <dbReference type="ARBA" id="ARBA00005985"/>
    </source>
</evidence>
<keyword evidence="10" id="KW-0496">Mitochondrion</keyword>
<comment type="caution">
    <text evidence="11">The sequence shown here is derived from an EMBL/GenBank/DDBJ whole genome shotgun (WGS) entry which is preliminary data.</text>
</comment>
<dbReference type="PANTHER" id="PTHR11048">
    <property type="entry name" value="PRENYLTRANSFERASES"/>
    <property type="match status" value="1"/>
</dbReference>
<dbReference type="InterPro" id="IPR030470">
    <property type="entry name" value="UbiA_prenylTrfase_CS"/>
</dbReference>
<feature type="transmembrane region" description="Helical" evidence="10">
    <location>
        <begin position="118"/>
        <end position="140"/>
    </location>
</feature>
<dbReference type="Pfam" id="PF01040">
    <property type="entry name" value="UbiA"/>
    <property type="match status" value="1"/>
</dbReference>
<dbReference type="GO" id="GO:0006744">
    <property type="term" value="P:ubiquinone biosynthetic process"/>
    <property type="evidence" value="ECO:0007669"/>
    <property type="project" value="UniProtKB-UniRule"/>
</dbReference>
<keyword evidence="12" id="KW-1185">Reference proteome</keyword>
<dbReference type="InterPro" id="IPR039653">
    <property type="entry name" value="Prenyltransferase"/>
</dbReference>
<evidence type="ECO:0000256" key="9">
    <source>
        <dbReference type="ARBA" id="ARBA00058997"/>
    </source>
</evidence>
<dbReference type="NCBIfam" id="TIGR01474">
    <property type="entry name" value="ubiA_proteo"/>
    <property type="match status" value="1"/>
</dbReference>
<evidence type="ECO:0000256" key="5">
    <source>
        <dbReference type="ARBA" id="ARBA00022692"/>
    </source>
</evidence>
<evidence type="ECO:0000256" key="10">
    <source>
        <dbReference type="HAMAP-Rule" id="MF_03189"/>
    </source>
</evidence>
<keyword evidence="6 10" id="KW-1133">Transmembrane helix</keyword>
<dbReference type="HAMAP" id="MF_01635">
    <property type="entry name" value="UbiA"/>
    <property type="match status" value="1"/>
</dbReference>
<dbReference type="GO" id="GO:0005743">
    <property type="term" value="C:mitochondrial inner membrane"/>
    <property type="evidence" value="ECO:0007669"/>
    <property type="project" value="UniProtKB-SubCell"/>
</dbReference>
<name>A0A9W8A9G9_9FUNG</name>
<comment type="similarity">
    <text evidence="3 10">Belongs to the UbiA prenyltransferase family.</text>
</comment>
<dbReference type="OrthoDB" id="18170at2759"/>
<feature type="transmembrane region" description="Helical" evidence="10">
    <location>
        <begin position="186"/>
        <end position="204"/>
    </location>
</feature>
<feature type="transmembrane region" description="Helical" evidence="10">
    <location>
        <begin position="237"/>
        <end position="257"/>
    </location>
</feature>
<dbReference type="AlphaFoldDB" id="A0A9W8A9G9"/>
<comment type="subcellular location">
    <subcellularLocation>
        <location evidence="2 10">Mitochondrion inner membrane</location>
        <topology evidence="2 10">Multi-pass membrane protein</topology>
        <orientation evidence="2 10">Matrix side</orientation>
    </subcellularLocation>
</comment>
<dbReference type="GO" id="GO:0008412">
    <property type="term" value="F:4-hydroxybenzoate polyprenyltransferase activity"/>
    <property type="evidence" value="ECO:0007669"/>
    <property type="project" value="UniProtKB-EC"/>
</dbReference>
<comment type="function">
    <text evidence="9 10">Catalyzes the prenylation of para-hydroxybenzoate (PHB) with an all-trans polyprenyl group. Mediates the second step in the final reaction sequence of coenzyme Q (CoQ) biosynthesis, which is the condensation of the polyisoprenoid side chain with PHB, generating the first membrane-bound Q intermediate.</text>
</comment>
<evidence type="ECO:0000256" key="1">
    <source>
        <dbReference type="ARBA" id="ARBA00001946"/>
    </source>
</evidence>
<keyword evidence="10" id="KW-0999">Mitochondrion inner membrane</keyword>
<accession>A0A9W8A9G9</accession>
<dbReference type="Gene3D" id="1.20.120.1780">
    <property type="entry name" value="UbiA prenyltransferase"/>
    <property type="match status" value="1"/>
</dbReference>
<dbReference type="InterPro" id="IPR044878">
    <property type="entry name" value="UbiA_sf"/>
</dbReference>
<keyword evidence="4 10" id="KW-0808">Transferase</keyword>
<feature type="transmembrane region" description="Helical" evidence="10">
    <location>
        <begin position="211"/>
        <end position="231"/>
    </location>
</feature>
<protein>
    <recommendedName>
        <fullName evidence="10">4-hydroxybenzoate polyprenyltransferase, mitochondrial</fullName>
        <shortName evidence="10">4-HB polyprenyltransferase</shortName>
        <ecNumber evidence="10">2.5.1.39</ecNumber>
    </recommendedName>
    <alternativeName>
        <fullName evidence="10">Para-hydroxybenzoate--polyprenyltransferase</fullName>
        <shortName evidence="10">PHB:PPT</shortName>
        <shortName evidence="10">PHB:polyprenyltransferase</shortName>
    </alternativeName>
</protein>
<feature type="transmembrane region" description="Helical" evidence="10">
    <location>
        <begin position="309"/>
        <end position="331"/>
    </location>
</feature>
<evidence type="ECO:0000256" key="2">
    <source>
        <dbReference type="ARBA" id="ARBA00004292"/>
    </source>
</evidence>
<dbReference type="Gene3D" id="1.10.357.140">
    <property type="entry name" value="UbiA prenyltransferase"/>
    <property type="match status" value="1"/>
</dbReference>
<keyword evidence="10" id="KW-0831">Ubiquinone biosynthesis</keyword>
<keyword evidence="10" id="KW-0414">Isoprene biosynthesis</keyword>
<organism evidence="11 12">
    <name type="scientific">Tieghemiomyces parasiticus</name>
    <dbReference type="NCBI Taxonomy" id="78921"/>
    <lineage>
        <taxon>Eukaryota</taxon>
        <taxon>Fungi</taxon>
        <taxon>Fungi incertae sedis</taxon>
        <taxon>Zoopagomycota</taxon>
        <taxon>Kickxellomycotina</taxon>
        <taxon>Dimargaritomycetes</taxon>
        <taxon>Dimargaritales</taxon>
        <taxon>Dimargaritaceae</taxon>
        <taxon>Tieghemiomyces</taxon>
    </lineage>
</organism>
<proteinExistence type="inferred from homology"/>
<dbReference type="CDD" id="cd13959">
    <property type="entry name" value="PT_UbiA_COQ2"/>
    <property type="match status" value="1"/>
</dbReference>
<evidence type="ECO:0000313" key="11">
    <source>
        <dbReference type="EMBL" id="KAJ1926769.1"/>
    </source>
</evidence>
<dbReference type="EC" id="2.5.1.39" evidence="10"/>
<dbReference type="GO" id="GO:0008299">
    <property type="term" value="P:isoprenoid biosynthetic process"/>
    <property type="evidence" value="ECO:0007669"/>
    <property type="project" value="UniProtKB-UniRule"/>
</dbReference>
<dbReference type="PROSITE" id="PS00943">
    <property type="entry name" value="UBIA"/>
    <property type="match status" value="1"/>
</dbReference>
<feature type="transmembrane region" description="Helical" evidence="10">
    <location>
        <begin position="343"/>
        <end position="361"/>
    </location>
</feature>